<evidence type="ECO:0000313" key="1">
    <source>
        <dbReference type="EMBL" id="HIU62638.1"/>
    </source>
</evidence>
<accession>A0A9D1MLC5</accession>
<protein>
    <submittedName>
        <fullName evidence="1">Uncharacterized protein</fullName>
    </submittedName>
</protein>
<name>A0A9D1MLC5_9FIRM</name>
<dbReference type="EMBL" id="DVNJ01000015">
    <property type="protein sequence ID" value="HIU62638.1"/>
    <property type="molecule type" value="Genomic_DNA"/>
</dbReference>
<comment type="caution">
    <text evidence="1">The sequence shown here is derived from an EMBL/GenBank/DDBJ whole genome shotgun (WGS) entry which is preliminary data.</text>
</comment>
<reference evidence="1" key="2">
    <citation type="journal article" date="2021" name="PeerJ">
        <title>Extensive microbial diversity within the chicken gut microbiome revealed by metagenomics and culture.</title>
        <authorList>
            <person name="Gilroy R."/>
            <person name="Ravi A."/>
            <person name="Getino M."/>
            <person name="Pursley I."/>
            <person name="Horton D.L."/>
            <person name="Alikhan N.F."/>
            <person name="Baker D."/>
            <person name="Gharbi K."/>
            <person name="Hall N."/>
            <person name="Watson M."/>
            <person name="Adriaenssens E.M."/>
            <person name="Foster-Nyarko E."/>
            <person name="Jarju S."/>
            <person name="Secka A."/>
            <person name="Antonio M."/>
            <person name="Oren A."/>
            <person name="Chaudhuri R.R."/>
            <person name="La Ragione R."/>
            <person name="Hildebrand F."/>
            <person name="Pallen M.J."/>
        </authorList>
    </citation>
    <scope>NUCLEOTIDE SEQUENCE</scope>
    <source>
        <strain evidence="1">9366</strain>
    </source>
</reference>
<sequence length="50" mass="5511">MFALSADPAPATGKYTLTIDDEWYKGWKEGGKYYEFVFANGGESATITIV</sequence>
<reference evidence="1" key="1">
    <citation type="submission" date="2020-10" db="EMBL/GenBank/DDBJ databases">
        <authorList>
            <person name="Gilroy R."/>
        </authorList>
    </citation>
    <scope>NUCLEOTIDE SEQUENCE</scope>
    <source>
        <strain evidence="1">9366</strain>
    </source>
</reference>
<proteinExistence type="predicted"/>
<dbReference type="AlphaFoldDB" id="A0A9D1MLC5"/>
<dbReference type="Proteomes" id="UP000824145">
    <property type="component" value="Unassembled WGS sequence"/>
</dbReference>
<organism evidence="1 2">
    <name type="scientific">Candidatus Caccalectryoclostridium excrementigallinarum</name>
    <dbReference type="NCBI Taxonomy" id="2840710"/>
    <lineage>
        <taxon>Bacteria</taxon>
        <taxon>Bacillati</taxon>
        <taxon>Bacillota</taxon>
        <taxon>Clostridia</taxon>
        <taxon>Christensenellales</taxon>
        <taxon>Christensenellaceae</taxon>
        <taxon>Christensenellaceae incertae sedis</taxon>
        <taxon>Candidatus Caccalectryoclostridium</taxon>
    </lineage>
</organism>
<evidence type="ECO:0000313" key="2">
    <source>
        <dbReference type="Proteomes" id="UP000824145"/>
    </source>
</evidence>
<gene>
    <name evidence="1" type="ORF">IAB07_02580</name>
</gene>